<dbReference type="InterPro" id="IPR053139">
    <property type="entry name" value="Surface_bspA-like"/>
</dbReference>
<dbReference type="EMBL" id="KB206689">
    <property type="protein sequence ID" value="ELP88896.1"/>
    <property type="molecule type" value="Genomic_DNA"/>
</dbReference>
<name>A0A0A1U408_ENTIV</name>
<sequence length="327" mass="37111">MSANPKRLDAFHCMIVTKYFSTIEDFISIEFVCKKFNGNMSKFHYNPIPLNLFTLKFFPHIETFHLYTEKDYSFSSTKFYRRVIWTPTDYTQCLMSENENFDFKNVIFSRLDLKKCRSVTSNTQQTTFEEKALQATELVTFTVPSCVRGLSEFCFSECMYLKNVVLPDSITSLGNCCFANCHSLSTFTVPHCVRSLAFGCFQSCKNLSQIELSQHLTSLGGCCFYGCSSLEQLHLPCYLETIGEYCFTDCKSLKHLSLTKTPLKEVKKGCFSGCVNLGNIDLPTSVTNLGDYCFYGCNSLESLYIPKSVEVVGTNCFCATTHTFLTS</sequence>
<dbReference type="PANTHER" id="PTHR45661">
    <property type="entry name" value="SURFACE ANTIGEN"/>
    <property type="match status" value="1"/>
</dbReference>
<dbReference type="InterPro" id="IPR032675">
    <property type="entry name" value="LRR_dom_sf"/>
</dbReference>
<organism evidence="1 2">
    <name type="scientific">Entamoeba invadens IP1</name>
    <dbReference type="NCBI Taxonomy" id="370355"/>
    <lineage>
        <taxon>Eukaryota</taxon>
        <taxon>Amoebozoa</taxon>
        <taxon>Evosea</taxon>
        <taxon>Archamoebae</taxon>
        <taxon>Mastigamoebida</taxon>
        <taxon>Entamoebidae</taxon>
        <taxon>Entamoeba</taxon>
    </lineage>
</organism>
<dbReference type="SUPFAM" id="SSF52058">
    <property type="entry name" value="L domain-like"/>
    <property type="match status" value="1"/>
</dbReference>
<gene>
    <name evidence="1" type="ORF">EIN_475980</name>
</gene>
<dbReference type="AlphaFoldDB" id="A0A0A1U408"/>
<evidence type="ECO:0000313" key="1">
    <source>
        <dbReference type="EMBL" id="ELP88896.1"/>
    </source>
</evidence>
<evidence type="ECO:0000313" key="2">
    <source>
        <dbReference type="Proteomes" id="UP000014680"/>
    </source>
</evidence>
<dbReference type="Gene3D" id="3.80.10.10">
    <property type="entry name" value="Ribonuclease Inhibitor"/>
    <property type="match status" value="2"/>
</dbReference>
<accession>A0A0A1U408</accession>
<dbReference type="OrthoDB" id="25595at2759"/>
<dbReference type="PANTHER" id="PTHR45661:SF3">
    <property type="entry name" value="IG-LIKE DOMAIN-CONTAINING PROTEIN"/>
    <property type="match status" value="1"/>
</dbReference>
<dbReference type="VEuPathDB" id="AmoebaDB:EIN_475980"/>
<dbReference type="Proteomes" id="UP000014680">
    <property type="component" value="Unassembled WGS sequence"/>
</dbReference>
<protein>
    <recommendedName>
        <fullName evidence="3">Leucine rich repeat containing protein BspA family protein</fullName>
    </recommendedName>
</protein>
<dbReference type="GeneID" id="14887818"/>
<evidence type="ECO:0008006" key="3">
    <source>
        <dbReference type="Google" id="ProtNLM"/>
    </source>
</evidence>
<reference evidence="1 2" key="1">
    <citation type="submission" date="2012-10" db="EMBL/GenBank/DDBJ databases">
        <authorList>
            <person name="Zafar N."/>
            <person name="Inman J."/>
            <person name="Hall N."/>
            <person name="Lorenzi H."/>
            <person name="Caler E."/>
        </authorList>
    </citation>
    <scope>NUCLEOTIDE SEQUENCE [LARGE SCALE GENOMIC DNA]</scope>
    <source>
        <strain evidence="1 2">IP1</strain>
    </source>
</reference>
<dbReference type="InterPro" id="IPR026906">
    <property type="entry name" value="LRR_5"/>
</dbReference>
<dbReference type="RefSeq" id="XP_004255667.1">
    <property type="nucleotide sequence ID" value="XM_004255619.1"/>
</dbReference>
<dbReference type="KEGG" id="eiv:EIN_475980"/>
<keyword evidence="2" id="KW-1185">Reference proteome</keyword>
<proteinExistence type="predicted"/>
<dbReference type="Pfam" id="PF13306">
    <property type="entry name" value="LRR_5"/>
    <property type="match status" value="1"/>
</dbReference>